<dbReference type="SUPFAM" id="SSF53335">
    <property type="entry name" value="S-adenosyl-L-methionine-dependent methyltransferases"/>
    <property type="match status" value="1"/>
</dbReference>
<dbReference type="RefSeq" id="WP_068849257.1">
    <property type="nucleotide sequence ID" value="NZ_LYDR01000124.1"/>
</dbReference>
<dbReference type="InterPro" id="IPR001173">
    <property type="entry name" value="Glyco_trans_2-like"/>
</dbReference>
<dbReference type="CDD" id="cd02440">
    <property type="entry name" value="AdoMet_MTases"/>
    <property type="match status" value="1"/>
</dbReference>
<sequence>MNLQRVAVVFDNRPRPETTGTYLLRAIQSLLPQTVHLLPDQLSTLSPKSFDGYVWVDDGLSWTWPQGVGPVAWWAIDTHLDFPRAWQHSQSADTVFAAQKDGAEHLRQQGLAEARWLPLACDPEIHVATGEAWEWDWGFVGNLFPGPRTQLLECLIQRFPQGFAGRAYFQEMASIYSRCRIAFNCSLKNDINMRVFESLACGPLLVTNDLKANGQEELFVTGQHLITYESADEMIDQVTYYLKHEDQRLQMARAGRALVLAEHTYVHRAKVLLQSLEKMMSRSVVPQPETISPTPPGQETSFSKGTEYFEHARPEVLALIPLDANTILDVGCGSGRLGESLKQRQICAVWGLERDPQAASLARQRLDHLLNVDLEHSQFELPTQFFDVIVAADVLEHLRDPERLLRKLTGALRPGGHLILSLPNLQNHVVIRNLLDGHFTYESAGLLDEDHVRFFTRNEIEKLLLRAGFDVETTQAVPGPGWAEWEKQGSKGEVQVGGLRISGLTRERAADFFTYQFLFRAQRRQHNPSLTSVILVTWNQLAYTRLCLDSLRLRTFEPIEIIVVDNASTDGTLEYLRSQPEIRLIENTENRGFPAAVNQGMAIARGQQLLLLNNDTIVTTGWLTRMLEVLNTDPQVGLVGPVSNCVSGPQQVPVSYDDLSAIDGFAWNWSKQHHQERYSLERLVGFCLLIRRETYEALGGLDERFGIGNFEDDDYCVRARTAGYKVIVAVDSFVHHFGHRSFLASDLDFGALLEENRVKFEEKWASRLKPPASPFHATQVPDGGLLLQLTQPKLSLCMIVRDNETTIGPCLESIRPWVDEMIVIDTGSTDATPVICESMGATVHHWAWRDDFSAARNESLRYATGEWIFWMDSDDTISEECGRQLQALVRQTAPPHLLGYVMQVHCPGPTQEGGRNVTVVDHVKVFRNRPDLRFEHRIHEQILPAIRRAGGDVAFTDIHVIHSGSDHSAEGKARKLVRDFRLLELDLKERPDHPFVLFNLGMTCADCGRHREAVDYLNRCLAVSTPSESHVRKAYAILLSSLYALSLHHEGNIISQKALQLFPNDKELLFRSAMLAHIRGEFAEAESHYLKVLNTKRDIAFSSVDADLSGYKALHNLAIVYMDSNHPEKALKAWNQILSQHPDYLPAQSGISEVMNILNVNC</sequence>
<keyword evidence="4" id="KW-0802">TPR repeat</keyword>
<dbReference type="Pfam" id="PF13524">
    <property type="entry name" value="Glyco_trans_1_2"/>
    <property type="match status" value="1"/>
</dbReference>
<accession>A0A1C3E917</accession>
<dbReference type="Pfam" id="PF13489">
    <property type="entry name" value="Methyltransf_23"/>
    <property type="match status" value="1"/>
</dbReference>
<feature type="domain" description="Glycosyltransferase 2-like" evidence="5">
    <location>
        <begin position="795"/>
        <end position="890"/>
    </location>
</feature>
<evidence type="ECO:0000256" key="3">
    <source>
        <dbReference type="ARBA" id="ARBA00022679"/>
    </source>
</evidence>
<evidence type="ECO:0000256" key="4">
    <source>
        <dbReference type="PROSITE-ProRule" id="PRU00339"/>
    </source>
</evidence>
<reference evidence="7 8" key="1">
    <citation type="submission" date="2016-05" db="EMBL/GenBank/DDBJ databases">
        <title>Genomic and physiological characterization of Planctopirus sp. isolated from fresh water lake.</title>
        <authorList>
            <person name="Subhash Y."/>
            <person name="Ramana C."/>
        </authorList>
    </citation>
    <scope>NUCLEOTIDE SEQUENCE [LARGE SCALE GENOMIC DNA]</scope>
    <source>
        <strain evidence="7 8">JC280</strain>
    </source>
</reference>
<dbReference type="InterPro" id="IPR029044">
    <property type="entry name" value="Nucleotide-diphossugar_trans"/>
</dbReference>
<evidence type="ECO:0000259" key="6">
    <source>
        <dbReference type="Pfam" id="PF13524"/>
    </source>
</evidence>
<comment type="caution">
    <text evidence="7">The sequence shown here is derived from an EMBL/GenBank/DDBJ whole genome shotgun (WGS) entry which is preliminary data.</text>
</comment>
<dbReference type="InterPro" id="IPR011990">
    <property type="entry name" value="TPR-like_helical_dom_sf"/>
</dbReference>
<feature type="domain" description="Spore protein YkvP/CgeB glycosyl transferase-like" evidence="6">
    <location>
        <begin position="162"/>
        <end position="274"/>
    </location>
</feature>
<dbReference type="SUPFAM" id="SSF48452">
    <property type="entry name" value="TPR-like"/>
    <property type="match status" value="1"/>
</dbReference>
<feature type="domain" description="Glycosyltransferase 2-like" evidence="5">
    <location>
        <begin position="532"/>
        <end position="697"/>
    </location>
</feature>
<evidence type="ECO:0000256" key="2">
    <source>
        <dbReference type="ARBA" id="ARBA00022676"/>
    </source>
</evidence>
<dbReference type="SMART" id="SM00028">
    <property type="entry name" value="TPR"/>
    <property type="match status" value="3"/>
</dbReference>
<dbReference type="AlphaFoldDB" id="A0A1C3E917"/>
<dbReference type="PANTHER" id="PTHR43179">
    <property type="entry name" value="RHAMNOSYLTRANSFERASE WBBL"/>
    <property type="match status" value="1"/>
</dbReference>
<dbReference type="Pfam" id="PF00535">
    <property type="entry name" value="Glycos_transf_2"/>
    <property type="match status" value="2"/>
</dbReference>
<keyword evidence="8" id="KW-1185">Reference proteome</keyword>
<evidence type="ECO:0000256" key="1">
    <source>
        <dbReference type="ARBA" id="ARBA00006739"/>
    </source>
</evidence>
<comment type="similarity">
    <text evidence="1">Belongs to the glycosyltransferase 2 family.</text>
</comment>
<dbReference type="PANTHER" id="PTHR43179:SF12">
    <property type="entry name" value="GALACTOFURANOSYLTRANSFERASE GLFT2"/>
    <property type="match status" value="1"/>
</dbReference>
<dbReference type="CDD" id="cd02511">
    <property type="entry name" value="Beta4Glucosyltransferase"/>
    <property type="match status" value="1"/>
</dbReference>
<keyword evidence="3 7" id="KW-0808">Transferase</keyword>
<dbReference type="CDD" id="cd04186">
    <property type="entry name" value="GT_2_like_c"/>
    <property type="match status" value="1"/>
</dbReference>
<dbReference type="InterPro" id="IPR019734">
    <property type="entry name" value="TPR_rpt"/>
</dbReference>
<dbReference type="Gene3D" id="3.40.50.2000">
    <property type="entry name" value="Glycogen Phosphorylase B"/>
    <property type="match status" value="1"/>
</dbReference>
<protein>
    <submittedName>
        <fullName evidence="7">Family 2 glycosyl transferase</fullName>
    </submittedName>
</protein>
<name>A0A1C3E917_9PLAN</name>
<dbReference type="STRING" id="1841610.A6X21_07445"/>
<dbReference type="InterPro" id="IPR055259">
    <property type="entry name" value="YkvP/CgeB_Glyco_trans-like"/>
</dbReference>
<dbReference type="Gene3D" id="3.90.550.10">
    <property type="entry name" value="Spore Coat Polysaccharide Biosynthesis Protein SpsA, Chain A"/>
    <property type="match status" value="2"/>
</dbReference>
<evidence type="ECO:0000313" key="7">
    <source>
        <dbReference type="EMBL" id="ODA29716.1"/>
    </source>
</evidence>
<evidence type="ECO:0000259" key="5">
    <source>
        <dbReference type="Pfam" id="PF00535"/>
    </source>
</evidence>
<organism evidence="7 8">
    <name type="scientific">Planctopirus hydrillae</name>
    <dbReference type="NCBI Taxonomy" id="1841610"/>
    <lineage>
        <taxon>Bacteria</taxon>
        <taxon>Pseudomonadati</taxon>
        <taxon>Planctomycetota</taxon>
        <taxon>Planctomycetia</taxon>
        <taxon>Planctomycetales</taxon>
        <taxon>Planctomycetaceae</taxon>
        <taxon>Planctopirus</taxon>
    </lineage>
</organism>
<proteinExistence type="inferred from homology"/>
<dbReference type="InterPro" id="IPR029063">
    <property type="entry name" value="SAM-dependent_MTases_sf"/>
</dbReference>
<dbReference type="Pfam" id="PF13181">
    <property type="entry name" value="TPR_8"/>
    <property type="match status" value="1"/>
</dbReference>
<evidence type="ECO:0000313" key="8">
    <source>
        <dbReference type="Proteomes" id="UP000094828"/>
    </source>
</evidence>
<dbReference type="Gene3D" id="3.40.50.150">
    <property type="entry name" value="Vaccinia Virus protein VP39"/>
    <property type="match status" value="1"/>
</dbReference>
<dbReference type="SUPFAM" id="SSF53448">
    <property type="entry name" value="Nucleotide-diphospho-sugar transferases"/>
    <property type="match status" value="2"/>
</dbReference>
<dbReference type="Gene3D" id="1.25.40.10">
    <property type="entry name" value="Tetratricopeptide repeat domain"/>
    <property type="match status" value="1"/>
</dbReference>
<dbReference type="OrthoDB" id="2592041at2"/>
<gene>
    <name evidence="7" type="ORF">A6X21_07445</name>
</gene>
<dbReference type="Proteomes" id="UP000094828">
    <property type="component" value="Unassembled WGS sequence"/>
</dbReference>
<dbReference type="SUPFAM" id="SSF53756">
    <property type="entry name" value="UDP-Glycosyltransferase/glycogen phosphorylase"/>
    <property type="match status" value="1"/>
</dbReference>
<dbReference type="PROSITE" id="PS50005">
    <property type="entry name" value="TPR"/>
    <property type="match status" value="1"/>
</dbReference>
<dbReference type="GO" id="GO:0016757">
    <property type="term" value="F:glycosyltransferase activity"/>
    <property type="evidence" value="ECO:0007669"/>
    <property type="project" value="UniProtKB-KW"/>
</dbReference>
<feature type="repeat" description="TPR" evidence="4">
    <location>
        <begin position="1111"/>
        <end position="1144"/>
    </location>
</feature>
<dbReference type="EMBL" id="LYDR01000124">
    <property type="protein sequence ID" value="ODA29716.1"/>
    <property type="molecule type" value="Genomic_DNA"/>
</dbReference>
<keyword evidence="2" id="KW-0328">Glycosyltransferase</keyword>